<dbReference type="PANTHER" id="PTHR30055:SF234">
    <property type="entry name" value="HTH-TYPE TRANSCRIPTIONAL REGULATOR BETI"/>
    <property type="match status" value="1"/>
</dbReference>
<dbReference type="InterPro" id="IPR023772">
    <property type="entry name" value="DNA-bd_HTH_TetR-type_CS"/>
</dbReference>
<dbReference type="Pfam" id="PF00440">
    <property type="entry name" value="TetR_N"/>
    <property type="match status" value="1"/>
</dbReference>
<accession>A0A9Y2ICV8</accession>
<name>A0A9Y2ICV8_9PSEU</name>
<dbReference type="EMBL" id="CP127294">
    <property type="protein sequence ID" value="WIX77194.1"/>
    <property type="molecule type" value="Genomic_DNA"/>
</dbReference>
<feature type="DNA-binding region" description="H-T-H motif" evidence="4">
    <location>
        <begin position="42"/>
        <end position="61"/>
    </location>
</feature>
<keyword evidence="3" id="KW-0804">Transcription</keyword>
<evidence type="ECO:0000256" key="4">
    <source>
        <dbReference type="PROSITE-ProRule" id="PRU00335"/>
    </source>
</evidence>
<dbReference type="SUPFAM" id="SSF46689">
    <property type="entry name" value="Homeodomain-like"/>
    <property type="match status" value="1"/>
</dbReference>
<dbReference type="GO" id="GO:0000976">
    <property type="term" value="F:transcription cis-regulatory region binding"/>
    <property type="evidence" value="ECO:0007669"/>
    <property type="project" value="TreeGrafter"/>
</dbReference>
<evidence type="ECO:0000256" key="3">
    <source>
        <dbReference type="ARBA" id="ARBA00023163"/>
    </source>
</evidence>
<organism evidence="6 7">
    <name type="scientific">Amycolatopsis carbonis</name>
    <dbReference type="NCBI Taxonomy" id="715471"/>
    <lineage>
        <taxon>Bacteria</taxon>
        <taxon>Bacillati</taxon>
        <taxon>Actinomycetota</taxon>
        <taxon>Actinomycetes</taxon>
        <taxon>Pseudonocardiales</taxon>
        <taxon>Pseudonocardiaceae</taxon>
        <taxon>Amycolatopsis</taxon>
    </lineage>
</organism>
<keyword evidence="7" id="KW-1185">Reference proteome</keyword>
<protein>
    <submittedName>
        <fullName evidence="6">TetR/AcrR family transcriptional regulator</fullName>
    </submittedName>
</protein>
<dbReference type="PROSITE" id="PS50977">
    <property type="entry name" value="HTH_TETR_2"/>
    <property type="match status" value="1"/>
</dbReference>
<dbReference type="PROSITE" id="PS01081">
    <property type="entry name" value="HTH_TETR_1"/>
    <property type="match status" value="1"/>
</dbReference>
<proteinExistence type="predicted"/>
<reference evidence="6 7" key="1">
    <citation type="submission" date="2023-06" db="EMBL/GenBank/DDBJ databases">
        <authorList>
            <person name="Oyuntsetseg B."/>
            <person name="Kim S.B."/>
        </authorList>
    </citation>
    <scope>NUCLEOTIDE SEQUENCE [LARGE SCALE GENOMIC DNA]</scope>
    <source>
        <strain evidence="6 7">2-15</strain>
    </source>
</reference>
<evidence type="ECO:0000256" key="2">
    <source>
        <dbReference type="ARBA" id="ARBA00023125"/>
    </source>
</evidence>
<dbReference type="InterPro" id="IPR001647">
    <property type="entry name" value="HTH_TetR"/>
</dbReference>
<dbReference type="Gene3D" id="1.10.357.10">
    <property type="entry name" value="Tetracycline Repressor, domain 2"/>
    <property type="match status" value="1"/>
</dbReference>
<evidence type="ECO:0000313" key="7">
    <source>
        <dbReference type="Proteomes" id="UP001236014"/>
    </source>
</evidence>
<dbReference type="AlphaFoldDB" id="A0A9Y2ICV8"/>
<sequence>MSQRSVEQGFRPPQQARSRESLQKVLAAAERVLADGGIEEFTVGAVADQAGLSVGAIYRRFSGKDQLLYAVKDDLLGRLETTVGDALRSPVPGLHGTVAAFTEALAQTFTRHGRVFPELLDAQRTEGRDRGLQAMATIQRTFVDAAEPCLAEIRRPDRALALRMAARTIIGSCVHRAASGRFWPDDLTWSTWATETGEMALAYLTSPGNPEPGRGD</sequence>
<keyword evidence="2 4" id="KW-0238">DNA-binding</keyword>
<feature type="domain" description="HTH tetR-type" evidence="5">
    <location>
        <begin position="19"/>
        <end position="79"/>
    </location>
</feature>
<keyword evidence="1" id="KW-0805">Transcription regulation</keyword>
<dbReference type="PANTHER" id="PTHR30055">
    <property type="entry name" value="HTH-TYPE TRANSCRIPTIONAL REGULATOR RUTR"/>
    <property type="match status" value="1"/>
</dbReference>
<dbReference type="PRINTS" id="PR00455">
    <property type="entry name" value="HTHTETR"/>
</dbReference>
<gene>
    <name evidence="6" type="ORF">QRX50_38230</name>
</gene>
<dbReference type="RefSeq" id="WP_285967935.1">
    <property type="nucleotide sequence ID" value="NZ_CP127294.1"/>
</dbReference>
<dbReference type="KEGG" id="acab:QRX50_38230"/>
<dbReference type="InterPro" id="IPR050109">
    <property type="entry name" value="HTH-type_TetR-like_transc_reg"/>
</dbReference>
<dbReference type="GO" id="GO:0003700">
    <property type="term" value="F:DNA-binding transcription factor activity"/>
    <property type="evidence" value="ECO:0007669"/>
    <property type="project" value="TreeGrafter"/>
</dbReference>
<dbReference type="InterPro" id="IPR009057">
    <property type="entry name" value="Homeodomain-like_sf"/>
</dbReference>
<evidence type="ECO:0000259" key="5">
    <source>
        <dbReference type="PROSITE" id="PS50977"/>
    </source>
</evidence>
<dbReference type="Proteomes" id="UP001236014">
    <property type="component" value="Chromosome"/>
</dbReference>
<evidence type="ECO:0000256" key="1">
    <source>
        <dbReference type="ARBA" id="ARBA00023015"/>
    </source>
</evidence>
<evidence type="ECO:0000313" key="6">
    <source>
        <dbReference type="EMBL" id="WIX77194.1"/>
    </source>
</evidence>